<dbReference type="RefSeq" id="WP_349215364.1">
    <property type="nucleotide sequence ID" value="NZ_JBBMFA010000074.1"/>
</dbReference>
<dbReference type="Pfam" id="PF03062">
    <property type="entry name" value="MBOAT"/>
    <property type="match status" value="1"/>
</dbReference>
<keyword evidence="7 9" id="KW-0808">Transferase</keyword>
<comment type="similarity">
    <text evidence="2 7">Belongs to the membrane-bound acyltransferase family.</text>
</comment>
<dbReference type="InterPro" id="IPR028362">
    <property type="entry name" value="AlgI"/>
</dbReference>
<dbReference type="EC" id="2.3.-.-" evidence="9"/>
<keyword evidence="7 9" id="KW-0012">Acyltransferase</keyword>
<evidence type="ECO:0000256" key="2">
    <source>
        <dbReference type="ARBA" id="ARBA00010323"/>
    </source>
</evidence>
<sequence>MSLFSFSFFVFLCVGVLVYYLLPGRWQWVCLLVLSGGFYACAGPAGLLFPAVTIVTTWLGGLAMARVDRLCPTQGCTPAEKKARRAAAKAKKRRFFWAVLGLNFGVLAWLKYVGPLWGRTGLLLPLGISFYTFSAMGYLIDVYRGTVQAQRSLPRLALFVGFFPQLLQGPIVRWDQTGPQLLEPHSFRLTALQHGIQRMLWGYFKKMVIADRAAVLVDQVFGSYDTYPGSVLAVGVLFYSLQQYADFSGGIDVVLGAAELFGIRLPENFTRPYFSHSLSEFWRRWHISLGAWMRDYLFYPLSISRPMARLGKWAKAHLGRSVGRVLPVCLANVAVFLVVGVWHGASAHYAVWGLYNGLVIAGAALLEPLFDRMKTALRVNVHSRGWRVFQILRTFAVVNVGWYFDRALTVRAGADMLVRTFARPDIAALGQGILLQLGLTGRDFLVLAAATAVLFFVSVLQERGVSIRTGLDARPLWLRWTCYTGLLIAVLGLAAQGTDLTGGFLYAQF</sequence>
<keyword evidence="5 8" id="KW-1133">Transmembrane helix</keyword>
<evidence type="ECO:0000313" key="10">
    <source>
        <dbReference type="Proteomes" id="UP001477672"/>
    </source>
</evidence>
<organism evidence="9 10">
    <name type="scientific">Ruthenibacterium intestinale</name>
    <dbReference type="NCBI Taxonomy" id="3133163"/>
    <lineage>
        <taxon>Bacteria</taxon>
        <taxon>Bacillati</taxon>
        <taxon>Bacillota</taxon>
        <taxon>Clostridia</taxon>
        <taxon>Eubacteriales</taxon>
        <taxon>Oscillospiraceae</taxon>
        <taxon>Ruthenibacterium</taxon>
    </lineage>
</organism>
<feature type="transmembrane region" description="Helical" evidence="8">
    <location>
        <begin position="122"/>
        <end position="143"/>
    </location>
</feature>
<name>A0ABV1GDN0_9FIRM</name>
<keyword evidence="6 7" id="KW-0472">Membrane</keyword>
<evidence type="ECO:0000256" key="6">
    <source>
        <dbReference type="ARBA" id="ARBA00023136"/>
    </source>
</evidence>
<feature type="transmembrane region" description="Helical" evidence="8">
    <location>
        <begin position="476"/>
        <end position="495"/>
    </location>
</feature>
<dbReference type="PANTHER" id="PTHR13285">
    <property type="entry name" value="ACYLTRANSFERASE"/>
    <property type="match status" value="1"/>
</dbReference>
<gene>
    <name evidence="9" type="ORF">WMO24_05730</name>
</gene>
<keyword evidence="3 7" id="KW-1003">Cell membrane</keyword>
<feature type="transmembrane region" description="Helical" evidence="8">
    <location>
        <begin position="386"/>
        <end position="404"/>
    </location>
</feature>
<evidence type="ECO:0000256" key="3">
    <source>
        <dbReference type="ARBA" id="ARBA00022475"/>
    </source>
</evidence>
<dbReference type="Proteomes" id="UP001477672">
    <property type="component" value="Unassembled WGS sequence"/>
</dbReference>
<dbReference type="GO" id="GO:0016746">
    <property type="term" value="F:acyltransferase activity"/>
    <property type="evidence" value="ECO:0007669"/>
    <property type="project" value="UniProtKB-KW"/>
</dbReference>
<comment type="caution">
    <text evidence="9">The sequence shown here is derived from an EMBL/GenBank/DDBJ whole genome shotgun (WGS) entry which is preliminary data.</text>
</comment>
<dbReference type="EMBL" id="JBBMFA010000074">
    <property type="protein sequence ID" value="MEQ2519933.1"/>
    <property type="molecule type" value="Genomic_DNA"/>
</dbReference>
<feature type="transmembrane region" description="Helical" evidence="8">
    <location>
        <begin position="444"/>
        <end position="464"/>
    </location>
</feature>
<dbReference type="PIRSF" id="PIRSF500217">
    <property type="entry name" value="AlgI"/>
    <property type="match status" value="1"/>
</dbReference>
<dbReference type="InterPro" id="IPR024194">
    <property type="entry name" value="Ac/AlaTfrase_AlgI/DltB"/>
</dbReference>
<comment type="subcellular location">
    <subcellularLocation>
        <location evidence="1">Cell membrane</location>
        <topology evidence="1">Multi-pass membrane protein</topology>
    </subcellularLocation>
</comment>
<dbReference type="PIRSF" id="PIRSF016636">
    <property type="entry name" value="AlgI_DltB"/>
    <property type="match status" value="1"/>
</dbReference>
<keyword evidence="10" id="KW-1185">Reference proteome</keyword>
<dbReference type="InterPro" id="IPR051085">
    <property type="entry name" value="MB_O-acyltransferase"/>
</dbReference>
<feature type="transmembrane region" description="Helical" evidence="8">
    <location>
        <begin position="325"/>
        <end position="343"/>
    </location>
</feature>
<evidence type="ECO:0000256" key="8">
    <source>
        <dbReference type="SAM" id="Phobius"/>
    </source>
</evidence>
<feature type="transmembrane region" description="Helical" evidence="8">
    <location>
        <begin position="349"/>
        <end position="366"/>
    </location>
</feature>
<evidence type="ECO:0000313" key="9">
    <source>
        <dbReference type="EMBL" id="MEQ2519933.1"/>
    </source>
</evidence>
<evidence type="ECO:0000256" key="4">
    <source>
        <dbReference type="ARBA" id="ARBA00022692"/>
    </source>
</evidence>
<feature type="transmembrane region" description="Helical" evidence="8">
    <location>
        <begin position="6"/>
        <end position="22"/>
    </location>
</feature>
<dbReference type="PANTHER" id="PTHR13285:SF18">
    <property type="entry name" value="PROTEIN-CYSTEINE N-PALMITOYLTRANSFERASE RASP"/>
    <property type="match status" value="1"/>
</dbReference>
<evidence type="ECO:0000256" key="1">
    <source>
        <dbReference type="ARBA" id="ARBA00004651"/>
    </source>
</evidence>
<proteinExistence type="inferred from homology"/>
<dbReference type="InterPro" id="IPR004299">
    <property type="entry name" value="MBOAT_fam"/>
</dbReference>
<reference evidence="9 10" key="1">
    <citation type="submission" date="2024-03" db="EMBL/GenBank/DDBJ databases">
        <title>Human intestinal bacterial collection.</title>
        <authorList>
            <person name="Pauvert C."/>
            <person name="Hitch T.C.A."/>
            <person name="Clavel T."/>
        </authorList>
    </citation>
    <scope>NUCLEOTIDE SEQUENCE [LARGE SCALE GENOMIC DNA]</scope>
    <source>
        <strain evidence="9 10">CLA-JM-H11</strain>
    </source>
</reference>
<evidence type="ECO:0000256" key="7">
    <source>
        <dbReference type="PIRNR" id="PIRNR016636"/>
    </source>
</evidence>
<feature type="transmembrane region" description="Helical" evidence="8">
    <location>
        <begin position="94"/>
        <end position="110"/>
    </location>
</feature>
<protein>
    <submittedName>
        <fullName evidence="9">MBOAT family O-acyltransferase</fullName>
        <ecNumber evidence="9">2.3.-.-</ecNumber>
    </submittedName>
</protein>
<accession>A0ABV1GDN0</accession>
<keyword evidence="4 8" id="KW-0812">Transmembrane</keyword>
<evidence type="ECO:0000256" key="5">
    <source>
        <dbReference type="ARBA" id="ARBA00022989"/>
    </source>
</evidence>